<sequence length="187" mass="20052">MSGTLAMAQGSCEPPLFLDLNYHGGENKGENPVILVGSGIISSLYTANANRRCKPHEMVRMPGDIGGVAVTRAVAELKLPINLRMIIPLVENIQGCNFMQPGSRVILMGGSAVHIYGSEVAGQLVLAEAYSNNFKPRVVLSVSSSCPCLVQSIRRPAAPAFTPLDSLSTRIRLVVYHTGDRVVRLPL</sequence>
<protein>
    <recommendedName>
        <fullName evidence="5">Cytosol aminopeptidase domain-containing protein</fullName>
    </recommendedName>
</protein>
<dbReference type="GO" id="GO:0005737">
    <property type="term" value="C:cytoplasm"/>
    <property type="evidence" value="ECO:0007669"/>
    <property type="project" value="InterPro"/>
</dbReference>
<dbReference type="AlphaFoldDB" id="A0A7R9CQL5"/>
<organism evidence="6">
    <name type="scientific">Timema poppense</name>
    <name type="common">Walking stick</name>
    <dbReference type="NCBI Taxonomy" id="170557"/>
    <lineage>
        <taxon>Eukaryota</taxon>
        <taxon>Metazoa</taxon>
        <taxon>Ecdysozoa</taxon>
        <taxon>Arthropoda</taxon>
        <taxon>Hexapoda</taxon>
        <taxon>Insecta</taxon>
        <taxon>Pterygota</taxon>
        <taxon>Neoptera</taxon>
        <taxon>Polyneoptera</taxon>
        <taxon>Phasmatodea</taxon>
        <taxon>Timematodea</taxon>
        <taxon>Timematoidea</taxon>
        <taxon>Timematidae</taxon>
        <taxon>Timema</taxon>
    </lineage>
</organism>
<dbReference type="InterPro" id="IPR011356">
    <property type="entry name" value="Leucine_aapep/pepB"/>
</dbReference>
<gene>
    <name evidence="6" type="ORF">TPSB3V08_LOCUS2248</name>
</gene>
<dbReference type="Gene3D" id="3.40.630.10">
    <property type="entry name" value="Zn peptidases"/>
    <property type="match status" value="1"/>
</dbReference>
<feature type="domain" description="Cytosol aminopeptidase" evidence="5">
    <location>
        <begin position="1"/>
        <end position="187"/>
    </location>
</feature>
<dbReference type="EMBL" id="OD000874">
    <property type="protein sequence ID" value="CAD7399619.1"/>
    <property type="molecule type" value="Genomic_DNA"/>
</dbReference>
<keyword evidence="4" id="KW-0378">Hydrolase</keyword>
<reference evidence="6" key="1">
    <citation type="submission" date="2020-11" db="EMBL/GenBank/DDBJ databases">
        <authorList>
            <person name="Tran Van P."/>
        </authorList>
    </citation>
    <scope>NUCLEOTIDE SEQUENCE</scope>
</reference>
<keyword evidence="3" id="KW-0645">Protease</keyword>
<evidence type="ECO:0000256" key="1">
    <source>
        <dbReference type="ARBA" id="ARBA00009528"/>
    </source>
</evidence>
<evidence type="ECO:0000256" key="2">
    <source>
        <dbReference type="ARBA" id="ARBA00022438"/>
    </source>
</evidence>
<name>A0A7R9CQL5_TIMPO</name>
<evidence type="ECO:0000256" key="4">
    <source>
        <dbReference type="ARBA" id="ARBA00022801"/>
    </source>
</evidence>
<evidence type="ECO:0000313" key="6">
    <source>
        <dbReference type="EMBL" id="CAD7399619.1"/>
    </source>
</evidence>
<dbReference type="GO" id="GO:0070006">
    <property type="term" value="F:metalloaminopeptidase activity"/>
    <property type="evidence" value="ECO:0007669"/>
    <property type="project" value="InterPro"/>
</dbReference>
<dbReference type="Pfam" id="PF00883">
    <property type="entry name" value="Peptidase_M17"/>
    <property type="match status" value="1"/>
</dbReference>
<proteinExistence type="inferred from homology"/>
<dbReference type="GO" id="GO:0030145">
    <property type="term" value="F:manganese ion binding"/>
    <property type="evidence" value="ECO:0007669"/>
    <property type="project" value="InterPro"/>
</dbReference>
<dbReference type="PANTHER" id="PTHR11963">
    <property type="entry name" value="LEUCINE AMINOPEPTIDASE-RELATED"/>
    <property type="match status" value="1"/>
</dbReference>
<dbReference type="GO" id="GO:0006508">
    <property type="term" value="P:proteolysis"/>
    <property type="evidence" value="ECO:0007669"/>
    <property type="project" value="UniProtKB-KW"/>
</dbReference>
<accession>A0A7R9CQL5</accession>
<dbReference type="PANTHER" id="PTHR11963:SF25">
    <property type="entry name" value="CYTOSOL AMINOPEPTIDASE"/>
    <property type="match status" value="1"/>
</dbReference>
<comment type="similarity">
    <text evidence="1">Belongs to the peptidase M17 family.</text>
</comment>
<dbReference type="InterPro" id="IPR000819">
    <property type="entry name" value="Peptidase_M17_C"/>
</dbReference>
<evidence type="ECO:0000259" key="5">
    <source>
        <dbReference type="Pfam" id="PF00883"/>
    </source>
</evidence>
<dbReference type="SUPFAM" id="SSF53187">
    <property type="entry name" value="Zn-dependent exopeptidases"/>
    <property type="match status" value="1"/>
</dbReference>
<keyword evidence="2" id="KW-0031">Aminopeptidase</keyword>
<evidence type="ECO:0000256" key="3">
    <source>
        <dbReference type="ARBA" id="ARBA00022670"/>
    </source>
</evidence>